<dbReference type="EMBL" id="BEZZ01000060">
    <property type="protein sequence ID" value="GCC24548.1"/>
    <property type="molecule type" value="Genomic_DNA"/>
</dbReference>
<dbReference type="STRING" id="137246.A0A401S2F4"/>
<evidence type="ECO:0000259" key="2">
    <source>
        <dbReference type="Pfam" id="PF14949"/>
    </source>
</evidence>
<gene>
    <name evidence="3" type="ORF">chiPu_0002950</name>
</gene>
<feature type="domain" description="ARF7 effector protein C-terminal" evidence="2">
    <location>
        <begin position="49"/>
        <end position="152"/>
    </location>
</feature>
<dbReference type="OrthoDB" id="5984406at2759"/>
<reference evidence="3 4" key="1">
    <citation type="journal article" date="2018" name="Nat. Ecol. Evol.">
        <title>Shark genomes provide insights into elasmobranch evolution and the origin of vertebrates.</title>
        <authorList>
            <person name="Hara Y"/>
            <person name="Yamaguchi K"/>
            <person name="Onimaru K"/>
            <person name="Kadota M"/>
            <person name="Koyanagi M"/>
            <person name="Keeley SD"/>
            <person name="Tatsumi K"/>
            <person name="Tanaka K"/>
            <person name="Motone F"/>
            <person name="Kageyama Y"/>
            <person name="Nozu R"/>
            <person name="Adachi N"/>
            <person name="Nishimura O"/>
            <person name="Nakagawa R"/>
            <person name="Tanegashima C"/>
            <person name="Kiyatake I"/>
            <person name="Matsumoto R"/>
            <person name="Murakumo K"/>
            <person name="Nishida K"/>
            <person name="Terakita A"/>
            <person name="Kuratani S"/>
            <person name="Sato K"/>
            <person name="Hyodo S Kuraku.S."/>
        </authorList>
    </citation>
    <scope>NUCLEOTIDE SEQUENCE [LARGE SCALE GENOMIC DNA]</scope>
</reference>
<comment type="caution">
    <text evidence="3">The sequence shown here is derived from an EMBL/GenBank/DDBJ whole genome shotgun (WGS) entry which is preliminary data.</text>
</comment>
<feature type="region of interest" description="Disordered" evidence="1">
    <location>
        <begin position="1"/>
        <end position="43"/>
    </location>
</feature>
<organism evidence="3 4">
    <name type="scientific">Chiloscyllium punctatum</name>
    <name type="common">Brownbanded bambooshark</name>
    <name type="synonym">Hemiscyllium punctatum</name>
    <dbReference type="NCBI Taxonomy" id="137246"/>
    <lineage>
        <taxon>Eukaryota</taxon>
        <taxon>Metazoa</taxon>
        <taxon>Chordata</taxon>
        <taxon>Craniata</taxon>
        <taxon>Vertebrata</taxon>
        <taxon>Chondrichthyes</taxon>
        <taxon>Elasmobranchii</taxon>
        <taxon>Galeomorphii</taxon>
        <taxon>Galeoidea</taxon>
        <taxon>Orectolobiformes</taxon>
        <taxon>Hemiscylliidae</taxon>
        <taxon>Chiloscyllium</taxon>
    </lineage>
</organism>
<feature type="compositionally biased region" description="Polar residues" evidence="1">
    <location>
        <begin position="1"/>
        <end position="25"/>
    </location>
</feature>
<accession>A0A401S2F4</accession>
<dbReference type="AlphaFoldDB" id="A0A401S2F4"/>
<sequence length="164" mass="18924">MEQILKGSTCNQEKMTSNIPSFTVSTRKEPSQDGNGSETQDQKKMKQTERQLKCLAFQNPGPLLADFNPETRLQTKEIRRTKLRQLVFESNNIWQRKYDNTGKLLFSGIDLCDCLDEDCPGCFYPCSKCSSWKCGSICRCNRKWIYDGIETEGSDIVQKFPELW</sequence>
<name>A0A401S2F4_CHIPU</name>
<evidence type="ECO:0000313" key="4">
    <source>
        <dbReference type="Proteomes" id="UP000287033"/>
    </source>
</evidence>
<dbReference type="OMA" id="YIIESFF"/>
<dbReference type="InterPro" id="IPR029264">
    <property type="entry name" value="ARF7EP_C"/>
</dbReference>
<evidence type="ECO:0000256" key="1">
    <source>
        <dbReference type="SAM" id="MobiDB-lite"/>
    </source>
</evidence>
<dbReference type="Proteomes" id="UP000287033">
    <property type="component" value="Unassembled WGS sequence"/>
</dbReference>
<dbReference type="PANTHER" id="PTHR46536">
    <property type="entry name" value="ARL14 EFFECTOR PROTEIN"/>
    <property type="match status" value="1"/>
</dbReference>
<evidence type="ECO:0000313" key="3">
    <source>
        <dbReference type="EMBL" id="GCC24548.1"/>
    </source>
</evidence>
<dbReference type="PANTHER" id="PTHR46536:SF2">
    <property type="entry name" value="ADP RIBOSYLATION FACTOR LIKE GTPASE 14 EFFECTOR PROTEIN LIKE"/>
    <property type="match status" value="1"/>
</dbReference>
<dbReference type="Pfam" id="PF14949">
    <property type="entry name" value="ARF7EP_C"/>
    <property type="match status" value="1"/>
</dbReference>
<protein>
    <recommendedName>
        <fullName evidence="2">ARF7 effector protein C-terminal domain-containing protein</fullName>
    </recommendedName>
</protein>
<proteinExistence type="predicted"/>
<keyword evidence="4" id="KW-1185">Reference proteome</keyword>